<proteinExistence type="predicted"/>
<dbReference type="InterPro" id="IPR004360">
    <property type="entry name" value="Glyas_Fos-R_dOase_dom"/>
</dbReference>
<dbReference type="PROSITE" id="PS51819">
    <property type="entry name" value="VOC"/>
    <property type="match status" value="1"/>
</dbReference>
<dbReference type="InterPro" id="IPR037523">
    <property type="entry name" value="VOC_core"/>
</dbReference>
<reference evidence="3 4" key="1">
    <citation type="submission" date="2020-01" db="EMBL/GenBank/DDBJ databases">
        <title>Complete and circular genome sequences of six lactobacillus isolates from horses.</title>
        <authorList>
            <person name="Hassan H.M."/>
        </authorList>
    </citation>
    <scope>NUCLEOTIDE SEQUENCE [LARGE SCALE GENOMIC DNA]</scope>
    <source>
        <strain evidence="3 4">1A</strain>
    </source>
</reference>
<dbReference type="GO" id="GO:0046872">
    <property type="term" value="F:metal ion binding"/>
    <property type="evidence" value="ECO:0007669"/>
    <property type="project" value="UniProtKB-KW"/>
</dbReference>
<dbReference type="EMBL" id="CP047418">
    <property type="protein sequence ID" value="QLL78439.1"/>
    <property type="molecule type" value="Genomic_DNA"/>
</dbReference>
<evidence type="ECO:0000259" key="2">
    <source>
        <dbReference type="PROSITE" id="PS51819"/>
    </source>
</evidence>
<feature type="domain" description="VOC" evidence="2">
    <location>
        <begin position="5"/>
        <end position="128"/>
    </location>
</feature>
<dbReference type="InterPro" id="IPR037478">
    <property type="entry name" value="YwkD-like_dom"/>
</dbReference>
<protein>
    <submittedName>
        <fullName evidence="3">VOC family protein</fullName>
    </submittedName>
</protein>
<accession>A0A7H9EM90</accession>
<dbReference type="PANTHER" id="PTHR36113">
    <property type="entry name" value="LYASE, PUTATIVE-RELATED-RELATED"/>
    <property type="match status" value="1"/>
</dbReference>
<dbReference type="InterPro" id="IPR029068">
    <property type="entry name" value="Glyas_Bleomycin-R_OHBP_Dase"/>
</dbReference>
<keyword evidence="1" id="KW-0479">Metal-binding</keyword>
<dbReference type="KEGG" id="lsw:GTO87_07525"/>
<dbReference type="PANTHER" id="PTHR36113:SF6">
    <property type="entry name" value="FOSFOMYCIN RESISTANCE PROTEIN FOSX"/>
    <property type="match status" value="1"/>
</dbReference>
<dbReference type="Pfam" id="PF00903">
    <property type="entry name" value="Glyoxalase"/>
    <property type="match status" value="1"/>
</dbReference>
<dbReference type="AlphaFoldDB" id="A0A7H9EM90"/>
<evidence type="ECO:0000313" key="4">
    <source>
        <dbReference type="Proteomes" id="UP000510886"/>
    </source>
</evidence>
<dbReference type="Gene3D" id="3.10.180.10">
    <property type="entry name" value="2,3-Dihydroxybiphenyl 1,2-Dioxygenase, domain 1"/>
    <property type="match status" value="1"/>
</dbReference>
<gene>
    <name evidence="3" type="ORF">GTO87_07525</name>
</gene>
<evidence type="ECO:0000313" key="3">
    <source>
        <dbReference type="EMBL" id="QLL78439.1"/>
    </source>
</evidence>
<dbReference type="Proteomes" id="UP000510886">
    <property type="component" value="Chromosome"/>
</dbReference>
<dbReference type="RefSeq" id="WP_180848641.1">
    <property type="nucleotide sequence ID" value="NZ_CP047418.1"/>
</dbReference>
<dbReference type="SUPFAM" id="SSF54593">
    <property type="entry name" value="Glyoxalase/Bleomycin resistance protein/Dihydroxybiphenyl dioxygenase"/>
    <property type="match status" value="1"/>
</dbReference>
<name>A0A7H9EM90_9LACO</name>
<organism evidence="3 4">
    <name type="scientific">Ligilactobacillus saerimneri</name>
    <dbReference type="NCBI Taxonomy" id="228229"/>
    <lineage>
        <taxon>Bacteria</taxon>
        <taxon>Bacillati</taxon>
        <taxon>Bacillota</taxon>
        <taxon>Bacilli</taxon>
        <taxon>Lactobacillales</taxon>
        <taxon>Lactobacillaceae</taxon>
        <taxon>Ligilactobacillus</taxon>
    </lineage>
</organism>
<evidence type="ECO:0000256" key="1">
    <source>
        <dbReference type="ARBA" id="ARBA00022723"/>
    </source>
</evidence>
<dbReference type="CDD" id="cd08352">
    <property type="entry name" value="VOC_Bs_YwkD_like"/>
    <property type="match status" value="1"/>
</dbReference>
<dbReference type="InterPro" id="IPR051332">
    <property type="entry name" value="Fosfomycin_Res_Enzymes"/>
</dbReference>
<sequence length="128" mass="14672">MQLETIHHIALIGHDYQQMYDFYVNKVGFKVISQHERPAKEDTILNVQQGALTLEIFIKPAAPARPSLPQPETQGLRHLAFKVASVTTTLHQFDQLGIPHEPLRYDDFTHQPMAFFFDPSGQPLEIHE</sequence>